<dbReference type="GO" id="GO:0015288">
    <property type="term" value="F:porin activity"/>
    <property type="evidence" value="ECO:0007669"/>
    <property type="project" value="UniProtKB-KW"/>
</dbReference>
<dbReference type="STRING" id="3914.A0A0L9TZT5"/>
<dbReference type="Proteomes" id="UP000053144">
    <property type="component" value="Chromosome 2"/>
</dbReference>
<comment type="subcellular location">
    <subcellularLocation>
        <location evidence="1">Plastid</location>
        <location evidence="1">Chloroplast outer membrane</location>
        <topology evidence="1">Multi-pass membrane protein</topology>
    </subcellularLocation>
    <subcellularLocation>
        <location evidence="2">Plastid</location>
        <location evidence="2">Etioplast membrane</location>
        <topology evidence="2">Multi-pass membrane protein</topology>
    </subcellularLocation>
</comment>
<gene>
    <name evidence="14" type="ORF">LR48_Vigan02g183400</name>
</gene>
<comment type="function">
    <text evidence="13">Voltage-dependent rectifying anion channel that facilitates the translocation between chloroplast and cytoplasm of phosphorylated carbohydrates such as triosephosphate, 3-phosphoglycerate and inorganic phosphate (Pi) depending of ATP to triosephosphate ratio in the plastidial intermembrane space; in high triosephosphate/ATP conditions (e.g. photosynthesis), export of triosphosphate from chloroplast (outward rectifying channels), but in high ATP/triosephosphate conditions (e.g. dark phase), import of phosphosolutes (inward rectifying channels).</text>
</comment>
<dbReference type="EMBL" id="CM003372">
    <property type="protein sequence ID" value="KOM35684.1"/>
    <property type="molecule type" value="Genomic_DNA"/>
</dbReference>
<dbReference type="GO" id="GO:0034426">
    <property type="term" value="C:etioplast membrane"/>
    <property type="evidence" value="ECO:0007669"/>
    <property type="project" value="UniProtKB-SubCell"/>
</dbReference>
<evidence type="ECO:0000256" key="8">
    <source>
        <dbReference type="ARBA" id="ARBA00022692"/>
    </source>
</evidence>
<dbReference type="AlphaFoldDB" id="A0A0L9TZT5"/>
<keyword evidence="6" id="KW-0150">Chloroplast</keyword>
<reference evidence="15" key="1">
    <citation type="journal article" date="2015" name="Proc. Natl. Acad. Sci. U.S.A.">
        <title>Genome sequencing of adzuki bean (Vigna angularis) provides insight into high starch and low fat accumulation and domestication.</title>
        <authorList>
            <person name="Yang K."/>
            <person name="Tian Z."/>
            <person name="Chen C."/>
            <person name="Luo L."/>
            <person name="Zhao B."/>
            <person name="Wang Z."/>
            <person name="Yu L."/>
            <person name="Li Y."/>
            <person name="Sun Y."/>
            <person name="Li W."/>
            <person name="Chen Y."/>
            <person name="Li Y."/>
            <person name="Zhang Y."/>
            <person name="Ai D."/>
            <person name="Zhao J."/>
            <person name="Shang C."/>
            <person name="Ma Y."/>
            <person name="Wu B."/>
            <person name="Wang M."/>
            <person name="Gao L."/>
            <person name="Sun D."/>
            <person name="Zhang P."/>
            <person name="Guo F."/>
            <person name="Wang W."/>
            <person name="Li Y."/>
            <person name="Wang J."/>
            <person name="Varshney R.K."/>
            <person name="Wang J."/>
            <person name="Ling H.Q."/>
            <person name="Wan P."/>
        </authorList>
    </citation>
    <scope>NUCLEOTIDE SEQUENCE</scope>
    <source>
        <strain evidence="15">cv. Jingnong 6</strain>
    </source>
</reference>
<evidence type="ECO:0000256" key="2">
    <source>
        <dbReference type="ARBA" id="ARBA00004441"/>
    </source>
</evidence>
<evidence type="ECO:0000256" key="4">
    <source>
        <dbReference type="ARBA" id="ARBA00022448"/>
    </source>
</evidence>
<dbReference type="GO" id="GO:0009707">
    <property type="term" value="C:chloroplast outer membrane"/>
    <property type="evidence" value="ECO:0007669"/>
    <property type="project" value="UniProtKB-SubCell"/>
</dbReference>
<dbReference type="GO" id="GO:0008308">
    <property type="term" value="F:voltage-gated monoatomic anion channel activity"/>
    <property type="evidence" value="ECO:0007669"/>
    <property type="project" value="InterPro"/>
</dbReference>
<keyword evidence="12" id="KW-0472">Membrane</keyword>
<keyword evidence="10" id="KW-0406">Ion transport</keyword>
<evidence type="ECO:0000256" key="11">
    <source>
        <dbReference type="ARBA" id="ARBA00023114"/>
    </source>
</evidence>
<evidence type="ECO:0000256" key="9">
    <source>
        <dbReference type="ARBA" id="ARBA00022805"/>
    </source>
</evidence>
<evidence type="ECO:0000256" key="7">
    <source>
        <dbReference type="ARBA" id="ARBA00022640"/>
    </source>
</evidence>
<sequence>MSTSVNGYRHPLKILNFIRKTKMETYLRYREDFKALPIHAKEKLRINSNTYVQMNGELDTKVGQLTSSSSILIKHLYSNLSSILGVRLRHCEKFCYIVNAKTMILVPVSILKGSSEVDREFKELPNVLNFEIKGACDVDREFKEVFFSDFKFKLRISFFLQMLNYFVFVEKVQSCCGVIVEPLQFHYGYLDYKSLQILYPNLVVSRMLW</sequence>
<keyword evidence="7" id="KW-0934">Plastid</keyword>
<evidence type="ECO:0000256" key="3">
    <source>
        <dbReference type="ARBA" id="ARBA00009945"/>
    </source>
</evidence>
<protein>
    <submittedName>
        <fullName evidence="14">Uncharacterized protein</fullName>
    </submittedName>
</protein>
<dbReference type="GO" id="GO:0044070">
    <property type="term" value="P:regulation of monoatomic anion transport"/>
    <property type="evidence" value="ECO:0007669"/>
    <property type="project" value="InterPro"/>
</dbReference>
<dbReference type="GO" id="GO:0046930">
    <property type="term" value="C:pore complex"/>
    <property type="evidence" value="ECO:0007669"/>
    <property type="project" value="UniProtKB-KW"/>
</dbReference>
<keyword evidence="11" id="KW-0626">Porin</keyword>
<evidence type="ECO:0000256" key="13">
    <source>
        <dbReference type="ARBA" id="ARBA00024941"/>
    </source>
</evidence>
<keyword evidence="8" id="KW-0812">Transmembrane</keyword>
<evidence type="ECO:0000256" key="5">
    <source>
        <dbReference type="ARBA" id="ARBA00022452"/>
    </source>
</evidence>
<dbReference type="PANTHER" id="PTHR35993">
    <property type="entry name" value="OUTER ENVELOPE PORE PROTEIN 21B, CHLOROPLASTIC"/>
    <property type="match status" value="1"/>
</dbReference>
<keyword evidence="4" id="KW-0813">Transport</keyword>
<evidence type="ECO:0000313" key="14">
    <source>
        <dbReference type="EMBL" id="KOM35684.1"/>
    </source>
</evidence>
<dbReference type="InterPro" id="IPR034575">
    <property type="entry name" value="OEP21"/>
</dbReference>
<evidence type="ECO:0000256" key="12">
    <source>
        <dbReference type="ARBA" id="ARBA00023136"/>
    </source>
</evidence>
<comment type="similarity">
    <text evidence="3">Belongs to the plastid outer envelope porin OEP21 (TC 1.B.29) family.</text>
</comment>
<keyword evidence="9" id="KW-1002">Plastid outer membrane</keyword>
<evidence type="ECO:0000256" key="6">
    <source>
        <dbReference type="ARBA" id="ARBA00022528"/>
    </source>
</evidence>
<evidence type="ECO:0000256" key="1">
    <source>
        <dbReference type="ARBA" id="ARBA00004396"/>
    </source>
</evidence>
<dbReference type="OrthoDB" id="503907at2759"/>
<dbReference type="Gramene" id="KOM35684">
    <property type="protein sequence ID" value="KOM35684"/>
    <property type="gene ID" value="LR48_Vigan02g183400"/>
</dbReference>
<organism evidence="14 15">
    <name type="scientific">Phaseolus angularis</name>
    <name type="common">Azuki bean</name>
    <name type="synonym">Vigna angularis</name>
    <dbReference type="NCBI Taxonomy" id="3914"/>
    <lineage>
        <taxon>Eukaryota</taxon>
        <taxon>Viridiplantae</taxon>
        <taxon>Streptophyta</taxon>
        <taxon>Embryophyta</taxon>
        <taxon>Tracheophyta</taxon>
        <taxon>Spermatophyta</taxon>
        <taxon>Magnoliopsida</taxon>
        <taxon>eudicotyledons</taxon>
        <taxon>Gunneridae</taxon>
        <taxon>Pentapetalae</taxon>
        <taxon>rosids</taxon>
        <taxon>fabids</taxon>
        <taxon>Fabales</taxon>
        <taxon>Fabaceae</taxon>
        <taxon>Papilionoideae</taxon>
        <taxon>50 kb inversion clade</taxon>
        <taxon>NPAAA clade</taxon>
        <taxon>indigoferoid/millettioid clade</taxon>
        <taxon>Phaseoleae</taxon>
        <taxon>Vigna</taxon>
    </lineage>
</organism>
<dbReference type="PANTHER" id="PTHR35993:SF1">
    <property type="entry name" value="OUTER ENVELOPE PORE PROTEIN 21B, CHLOROPLASTIC"/>
    <property type="match status" value="1"/>
</dbReference>
<evidence type="ECO:0000313" key="15">
    <source>
        <dbReference type="Proteomes" id="UP000053144"/>
    </source>
</evidence>
<proteinExistence type="inferred from homology"/>
<evidence type="ECO:0000256" key="10">
    <source>
        <dbReference type="ARBA" id="ARBA00023065"/>
    </source>
</evidence>
<accession>A0A0L9TZT5</accession>
<keyword evidence="5" id="KW-1134">Transmembrane beta strand</keyword>
<name>A0A0L9TZT5_PHAAN</name>